<sequence>IKHHLKDVEKSRQILPIQVEDLPSSIKSEWQSQGQVLWCPFIHIQGGYIEAGLLLFRKKPWRDAEITLLGYLIDAYAHAWSAIQGGGIRKPIKPLRRWLIRLLLLAAFAATTQLSIRESVLAPAEVVAKSPLIVTAPMEGTIKQIYVAPNETVEVGQKLFSLDDTVQKNRYTIAQKTLAVASADLLRAEQKAFLDPSTRGEIALLQAKVKEREAELEYVATLLKRLVVRSEQAGIAVFTDVNDWLGKPVRVGEKIMFLADPKLTELQLWVPVADAINLASDAPVQLFLNTDPTHPLQQGFWA</sequence>
<dbReference type="Gene3D" id="2.40.50.100">
    <property type="match status" value="1"/>
</dbReference>
<reference evidence="3" key="1">
    <citation type="submission" date="2023-06" db="EMBL/GenBank/DDBJ databases">
        <title>Uncultivated large filamentous bacteria from sulfidic sediments reveal new species and different genomic features in energy metabolism and defense.</title>
        <authorList>
            <person name="Fonseca A."/>
        </authorList>
    </citation>
    <scope>NUCLEOTIDE SEQUENCE</scope>
    <source>
        <strain evidence="3">HSG4</strain>
    </source>
</reference>
<evidence type="ECO:0000313" key="3">
    <source>
        <dbReference type="EMBL" id="MDM8563008.1"/>
    </source>
</evidence>
<name>A0ABT7VTY3_9GAMM</name>
<organism evidence="3 4">
    <name type="scientific">Candidatus Marithioploca araucensis</name>
    <dbReference type="NCBI Taxonomy" id="70273"/>
    <lineage>
        <taxon>Bacteria</taxon>
        <taxon>Pseudomonadati</taxon>
        <taxon>Pseudomonadota</taxon>
        <taxon>Gammaproteobacteria</taxon>
        <taxon>Thiotrichales</taxon>
        <taxon>Thiotrichaceae</taxon>
        <taxon>Candidatus Marithioploca</taxon>
    </lineage>
</organism>
<dbReference type="PANTHER" id="PTHR32347">
    <property type="entry name" value="EFFLUX SYSTEM COMPONENT YKNX-RELATED"/>
    <property type="match status" value="1"/>
</dbReference>
<proteinExistence type="predicted"/>
<dbReference type="Proteomes" id="UP001171945">
    <property type="component" value="Unassembled WGS sequence"/>
</dbReference>
<keyword evidence="4" id="KW-1185">Reference proteome</keyword>
<feature type="non-terminal residue" evidence="3">
    <location>
        <position position="1"/>
    </location>
</feature>
<gene>
    <name evidence="3" type="ORF">QUF54_06620</name>
</gene>
<evidence type="ECO:0000256" key="1">
    <source>
        <dbReference type="ARBA" id="ARBA00004196"/>
    </source>
</evidence>
<accession>A0ABT7VTY3</accession>
<keyword evidence="2" id="KW-0175">Coiled coil</keyword>
<dbReference type="InterPro" id="IPR050465">
    <property type="entry name" value="UPF0194_transport"/>
</dbReference>
<evidence type="ECO:0000256" key="2">
    <source>
        <dbReference type="ARBA" id="ARBA00023054"/>
    </source>
</evidence>
<comment type="subcellular location">
    <subcellularLocation>
        <location evidence="1">Cell envelope</location>
    </subcellularLocation>
</comment>
<evidence type="ECO:0000313" key="4">
    <source>
        <dbReference type="Proteomes" id="UP001171945"/>
    </source>
</evidence>
<comment type="caution">
    <text evidence="3">The sequence shown here is derived from an EMBL/GenBank/DDBJ whole genome shotgun (WGS) entry which is preliminary data.</text>
</comment>
<protein>
    <submittedName>
        <fullName evidence="3">Biotin/lipoyl-binding protein</fullName>
    </submittedName>
</protein>
<dbReference type="EMBL" id="JAUCGM010000400">
    <property type="protein sequence ID" value="MDM8563008.1"/>
    <property type="molecule type" value="Genomic_DNA"/>
</dbReference>
<dbReference type="SUPFAM" id="SSF111369">
    <property type="entry name" value="HlyD-like secretion proteins"/>
    <property type="match status" value="1"/>
</dbReference>